<evidence type="ECO:0000313" key="2">
    <source>
        <dbReference type="Proteomes" id="UP000254664"/>
    </source>
</evidence>
<name>A0A381J495_9CLOT</name>
<dbReference type="AlphaFoldDB" id="A0A381J495"/>
<dbReference type="Proteomes" id="UP000254664">
    <property type="component" value="Unassembled WGS sequence"/>
</dbReference>
<dbReference type="EMBL" id="UFWZ01000001">
    <property type="protein sequence ID" value="SUY45737.1"/>
    <property type="molecule type" value="Genomic_DNA"/>
</dbReference>
<gene>
    <name evidence="1" type="ORF">NCTC9836_00421</name>
</gene>
<organism evidence="1 2">
    <name type="scientific">Clostridium putrefaciens</name>
    <dbReference type="NCBI Taxonomy" id="99675"/>
    <lineage>
        <taxon>Bacteria</taxon>
        <taxon>Bacillati</taxon>
        <taxon>Bacillota</taxon>
        <taxon>Clostridia</taxon>
        <taxon>Eubacteriales</taxon>
        <taxon>Clostridiaceae</taxon>
        <taxon>Clostridium</taxon>
    </lineage>
</organism>
<evidence type="ECO:0000313" key="1">
    <source>
        <dbReference type="EMBL" id="SUY45737.1"/>
    </source>
</evidence>
<reference evidence="1 2" key="1">
    <citation type="submission" date="2018-06" db="EMBL/GenBank/DDBJ databases">
        <authorList>
            <consortium name="Pathogen Informatics"/>
            <person name="Doyle S."/>
        </authorList>
    </citation>
    <scope>NUCLEOTIDE SEQUENCE [LARGE SCALE GENOMIC DNA]</scope>
    <source>
        <strain evidence="1 2">NCTC9836</strain>
    </source>
</reference>
<protein>
    <submittedName>
        <fullName evidence="1">Uncharacterized protein</fullName>
    </submittedName>
</protein>
<keyword evidence="2" id="KW-1185">Reference proteome</keyword>
<dbReference type="RefSeq" id="WP_115640251.1">
    <property type="nucleotide sequence ID" value="NZ_UFWZ01000001.1"/>
</dbReference>
<accession>A0A381J495</accession>
<proteinExistence type="predicted"/>
<sequence length="154" mass="18053">MKRLGLAIRMAQSKNPKITLNVHFITEQKLGKVAFSTSLKVDPDKLKDVEKVLFFFKENKKMNYAIADVLSSITRKEPFIPEDMKAFIPSEYDNEEKNTWLLLSGMRLLTEEELHQYEYLHDSSVDIVEILNKDRFTRMFFKKKNDGSTPLLFN</sequence>